<dbReference type="OMA" id="FQVSCDQ"/>
<dbReference type="EMBL" id="LK032192">
    <property type="protein sequence ID" value="CDY26546.1"/>
    <property type="molecule type" value="Genomic_DNA"/>
</dbReference>
<organism evidence="1 2">
    <name type="scientific">Brassica napus</name>
    <name type="common">Rape</name>
    <dbReference type="NCBI Taxonomy" id="3708"/>
    <lineage>
        <taxon>Eukaryota</taxon>
        <taxon>Viridiplantae</taxon>
        <taxon>Streptophyta</taxon>
        <taxon>Embryophyta</taxon>
        <taxon>Tracheophyta</taxon>
        <taxon>Spermatophyta</taxon>
        <taxon>Magnoliopsida</taxon>
        <taxon>eudicotyledons</taxon>
        <taxon>Gunneridae</taxon>
        <taxon>Pentapetalae</taxon>
        <taxon>rosids</taxon>
        <taxon>malvids</taxon>
        <taxon>Brassicales</taxon>
        <taxon>Brassicaceae</taxon>
        <taxon>Brassiceae</taxon>
        <taxon>Brassica</taxon>
    </lineage>
</organism>
<keyword evidence="2" id="KW-1185">Reference proteome</keyword>
<accession>A0A078GMM7</accession>
<protein>
    <submittedName>
        <fullName evidence="1">BnaA09g47310D protein</fullName>
    </submittedName>
</protein>
<gene>
    <name evidence="1" type="primary">BnaA09g47310D</name>
    <name evidence="1" type="ORF">GSBRNA2T00035408001</name>
</gene>
<evidence type="ECO:0000313" key="2">
    <source>
        <dbReference type="Proteomes" id="UP000028999"/>
    </source>
</evidence>
<sequence>MGGCISFQVSCDQVLNRVGSCFCGKGNHIGNLEKNLVDLEKSMGVLKARRDDSRYGLLVFRPSKTILMI</sequence>
<dbReference type="Gramene" id="CDY26546">
    <property type="protein sequence ID" value="CDY26546"/>
    <property type="gene ID" value="GSBRNA2T00035408001"/>
</dbReference>
<dbReference type="Proteomes" id="UP000028999">
    <property type="component" value="Unassembled WGS sequence"/>
</dbReference>
<reference evidence="1 2" key="1">
    <citation type="journal article" date="2014" name="Science">
        <title>Plant genetics. Early allopolyploid evolution in the post-Neolithic Brassica napus oilseed genome.</title>
        <authorList>
            <person name="Chalhoub B."/>
            <person name="Denoeud F."/>
            <person name="Liu S."/>
            <person name="Parkin I.A."/>
            <person name="Tang H."/>
            <person name="Wang X."/>
            <person name="Chiquet J."/>
            <person name="Belcram H."/>
            <person name="Tong C."/>
            <person name="Samans B."/>
            <person name="Correa M."/>
            <person name="Da Silva C."/>
            <person name="Just J."/>
            <person name="Falentin C."/>
            <person name="Koh C.S."/>
            <person name="Le Clainche I."/>
            <person name="Bernard M."/>
            <person name="Bento P."/>
            <person name="Noel B."/>
            <person name="Labadie K."/>
            <person name="Alberti A."/>
            <person name="Charles M."/>
            <person name="Arnaud D."/>
            <person name="Guo H."/>
            <person name="Daviaud C."/>
            <person name="Alamery S."/>
            <person name="Jabbari K."/>
            <person name="Zhao M."/>
            <person name="Edger P.P."/>
            <person name="Chelaifa H."/>
            <person name="Tack D."/>
            <person name="Lassalle G."/>
            <person name="Mestiri I."/>
            <person name="Schnel N."/>
            <person name="Le Paslier M.C."/>
            <person name="Fan G."/>
            <person name="Renault V."/>
            <person name="Bayer P.E."/>
            <person name="Golicz A.A."/>
            <person name="Manoli S."/>
            <person name="Lee T.H."/>
            <person name="Thi V.H."/>
            <person name="Chalabi S."/>
            <person name="Hu Q."/>
            <person name="Fan C."/>
            <person name="Tollenaere R."/>
            <person name="Lu Y."/>
            <person name="Battail C."/>
            <person name="Shen J."/>
            <person name="Sidebottom C.H."/>
            <person name="Wang X."/>
            <person name="Canaguier A."/>
            <person name="Chauveau A."/>
            <person name="Berard A."/>
            <person name="Deniot G."/>
            <person name="Guan M."/>
            <person name="Liu Z."/>
            <person name="Sun F."/>
            <person name="Lim Y.P."/>
            <person name="Lyons E."/>
            <person name="Town C.D."/>
            <person name="Bancroft I."/>
            <person name="Wang X."/>
            <person name="Meng J."/>
            <person name="Ma J."/>
            <person name="Pires J.C."/>
            <person name="King G.J."/>
            <person name="Brunel D."/>
            <person name="Delourme R."/>
            <person name="Renard M."/>
            <person name="Aury J.M."/>
            <person name="Adams K.L."/>
            <person name="Batley J."/>
            <person name="Snowdon R.J."/>
            <person name="Tost J."/>
            <person name="Edwards D."/>
            <person name="Zhou Y."/>
            <person name="Hua W."/>
            <person name="Sharpe A.G."/>
            <person name="Paterson A.H."/>
            <person name="Guan C."/>
            <person name="Wincker P."/>
        </authorList>
    </citation>
    <scope>NUCLEOTIDE SEQUENCE [LARGE SCALE GENOMIC DNA]</scope>
    <source>
        <strain evidence="2">cv. Darmor-bzh</strain>
    </source>
</reference>
<dbReference type="PaxDb" id="3708-A0A078GMM7"/>
<dbReference type="AlphaFoldDB" id="A0A078GMM7"/>
<proteinExistence type="predicted"/>
<name>A0A078GMM7_BRANA</name>
<evidence type="ECO:0000313" key="1">
    <source>
        <dbReference type="EMBL" id="CDY26546.1"/>
    </source>
</evidence>